<name>A0AAW7MIY5_9BURK</name>
<organism evidence="2 5">
    <name type="scientific">Pandoraea cepalis</name>
    <dbReference type="NCBI Taxonomy" id="2508294"/>
    <lineage>
        <taxon>Bacteria</taxon>
        <taxon>Pseudomonadati</taxon>
        <taxon>Pseudomonadota</taxon>
        <taxon>Betaproteobacteria</taxon>
        <taxon>Burkholderiales</taxon>
        <taxon>Burkholderiaceae</taxon>
        <taxon>Pandoraea</taxon>
    </lineage>
</organism>
<comment type="caution">
    <text evidence="2">The sequence shown here is derived from an EMBL/GenBank/DDBJ whole genome shotgun (WGS) entry which is preliminary data.</text>
</comment>
<dbReference type="Proteomes" id="UP001172788">
    <property type="component" value="Unassembled WGS sequence"/>
</dbReference>
<keyword evidence="4" id="KW-1185">Reference proteome</keyword>
<proteinExistence type="predicted"/>
<evidence type="ECO:0008006" key="6">
    <source>
        <dbReference type="Google" id="ProtNLM"/>
    </source>
</evidence>
<dbReference type="Proteomes" id="UP001172791">
    <property type="component" value="Unassembled WGS sequence"/>
</dbReference>
<dbReference type="EMBL" id="QAID01000025">
    <property type="protein sequence ID" value="MDN4576810.1"/>
    <property type="molecule type" value="Genomic_DNA"/>
</dbReference>
<evidence type="ECO:0000313" key="2">
    <source>
        <dbReference type="EMBL" id="MDN4572712.1"/>
    </source>
</evidence>
<reference evidence="2" key="1">
    <citation type="submission" date="2018-04" db="EMBL/GenBank/DDBJ databases">
        <authorList>
            <person name="Jy Z."/>
        </authorList>
    </citation>
    <scope>NUCLEOTIDE SEQUENCE</scope>
    <source>
        <strain evidence="3">AS13</strain>
        <strain evidence="2">LA18</strain>
    </source>
</reference>
<sequence>MASHKISQDHYTQALARGRQALAEPHAVSARYVASARVLELAYSNGLTLRIDPKEVPALKDLPRSALMQAYVTPGGDGLLFGDSAIAAVSIPGLIARLIPVDIARRAVAAARGSVRSSSKAAAARRNGAKGGRPAKARPAAAI</sequence>
<dbReference type="RefSeq" id="WP_176314888.1">
    <property type="nucleotide sequence ID" value="NZ_QAIC01000030.1"/>
</dbReference>
<feature type="region of interest" description="Disordered" evidence="1">
    <location>
        <begin position="119"/>
        <end position="143"/>
    </location>
</feature>
<dbReference type="EMBL" id="QAIC01000030">
    <property type="protein sequence ID" value="MDN4572712.1"/>
    <property type="molecule type" value="Genomic_DNA"/>
</dbReference>
<evidence type="ECO:0000313" key="3">
    <source>
        <dbReference type="EMBL" id="MDN4576810.1"/>
    </source>
</evidence>
<evidence type="ECO:0000313" key="5">
    <source>
        <dbReference type="Proteomes" id="UP001172791"/>
    </source>
</evidence>
<accession>A0AAW7MIY5</accession>
<protein>
    <recommendedName>
        <fullName evidence="6">DUF2442 domain-containing protein</fullName>
    </recommendedName>
</protein>
<dbReference type="AlphaFoldDB" id="A0AAW7MIY5"/>
<dbReference type="Gene3D" id="3.30.2020.40">
    <property type="entry name" value="Uncharacterised protein PF10387, DUF2442"/>
    <property type="match status" value="1"/>
</dbReference>
<evidence type="ECO:0000313" key="4">
    <source>
        <dbReference type="Proteomes" id="UP001172788"/>
    </source>
</evidence>
<gene>
    <name evidence="2" type="ORF">DBA34_05510</name>
    <name evidence="3" type="ORF">DBB29_01550</name>
</gene>
<evidence type="ECO:0000256" key="1">
    <source>
        <dbReference type="SAM" id="MobiDB-lite"/>
    </source>
</evidence>